<sequence>MAWMLLDVALNPNPSALPGGSVIQQLANGIGGWALILALIGLIVGAATWALGAHSQNYQQSYLGRRAVLAAGAAALIIGAAPAIINFFFHLGLGV</sequence>
<proteinExistence type="predicted"/>
<protein>
    <recommendedName>
        <fullName evidence="4">TrbC/VIRB2 family protein</fullName>
    </recommendedName>
</protein>
<keyword evidence="3" id="KW-1185">Reference proteome</keyword>
<name>A0A0D8FQP8_9ACTN</name>
<evidence type="ECO:0000256" key="1">
    <source>
        <dbReference type="SAM" id="Phobius"/>
    </source>
</evidence>
<gene>
    <name evidence="2" type="ORF">FEAC_26330</name>
</gene>
<evidence type="ECO:0008006" key="4">
    <source>
        <dbReference type="Google" id="ProtNLM"/>
    </source>
</evidence>
<feature type="transmembrane region" description="Helical" evidence="1">
    <location>
        <begin position="30"/>
        <end position="55"/>
    </location>
</feature>
<evidence type="ECO:0000313" key="2">
    <source>
        <dbReference type="EMBL" id="KJE75610.1"/>
    </source>
</evidence>
<accession>A0A0D8FQP8</accession>
<keyword evidence="1" id="KW-0812">Transmembrane</keyword>
<reference evidence="2 3" key="1">
    <citation type="submission" date="2015-01" db="EMBL/GenBank/DDBJ databases">
        <title>Draft genome of the acidophilic iron oxidizer Ferrimicrobium acidiphilum strain T23.</title>
        <authorList>
            <person name="Poehlein A."/>
            <person name="Eisen S."/>
            <person name="Schloemann M."/>
            <person name="Johnson B.D."/>
            <person name="Daniel R."/>
            <person name="Muehling M."/>
        </authorList>
    </citation>
    <scope>NUCLEOTIDE SEQUENCE [LARGE SCALE GENOMIC DNA]</scope>
    <source>
        <strain evidence="2 3">T23</strain>
    </source>
</reference>
<feature type="transmembrane region" description="Helical" evidence="1">
    <location>
        <begin position="67"/>
        <end position="89"/>
    </location>
</feature>
<dbReference type="Proteomes" id="UP000032336">
    <property type="component" value="Unassembled WGS sequence"/>
</dbReference>
<keyword evidence="1" id="KW-0472">Membrane</keyword>
<keyword evidence="1" id="KW-1133">Transmembrane helix</keyword>
<dbReference type="InterPro" id="IPR046094">
    <property type="entry name" value="DUF6112"/>
</dbReference>
<comment type="caution">
    <text evidence="2">The sequence shown here is derived from an EMBL/GenBank/DDBJ whole genome shotgun (WGS) entry which is preliminary data.</text>
</comment>
<dbReference type="EMBL" id="JXUW01000034">
    <property type="protein sequence ID" value="KJE75610.1"/>
    <property type="molecule type" value="Genomic_DNA"/>
</dbReference>
<dbReference type="STRING" id="1121877.FEAC_26330"/>
<dbReference type="Pfam" id="PF19607">
    <property type="entry name" value="DUF6112"/>
    <property type="match status" value="1"/>
</dbReference>
<dbReference type="eggNOG" id="ENOG5031FNG">
    <property type="taxonomic scope" value="Bacteria"/>
</dbReference>
<dbReference type="AlphaFoldDB" id="A0A0D8FQP8"/>
<evidence type="ECO:0000313" key="3">
    <source>
        <dbReference type="Proteomes" id="UP000032336"/>
    </source>
</evidence>
<organism evidence="2 3">
    <name type="scientific">Ferrimicrobium acidiphilum DSM 19497</name>
    <dbReference type="NCBI Taxonomy" id="1121877"/>
    <lineage>
        <taxon>Bacteria</taxon>
        <taxon>Bacillati</taxon>
        <taxon>Actinomycetota</taxon>
        <taxon>Acidimicrobiia</taxon>
        <taxon>Acidimicrobiales</taxon>
        <taxon>Acidimicrobiaceae</taxon>
        <taxon>Ferrimicrobium</taxon>
    </lineage>
</organism>
<dbReference type="RefSeq" id="WP_052566361.1">
    <property type="nucleotide sequence ID" value="NZ_JQKF01000025.1"/>
</dbReference>
<dbReference type="GeneID" id="78373641"/>